<dbReference type="Proteomes" id="UP001152646">
    <property type="component" value="Unassembled WGS sequence"/>
</dbReference>
<sequence length="343" mass="36562">MQAIRHQLIKMQAIRVHPSLSTPYSPANPAPTSSLHIDTIPIPTPSAGQLLIQIKATTIIRDMLTWPETYAKPYAILGHDFSGIVSATPPASKFQIGDEVFGMAHTDRGSTWAQYAIVQETEVAPKPRIPWAEAAALPLSAQTAYEALFVHGSLAALAVDQVENQGQEEGQGENVGKRVLVTGAAGGVGICLVQLAAWAGAHVVAASSSNGRNEKFLKELGADEVVEYGSLGGKFDLVVDCVGGKVLESCWGVVKDEGVLISVDSASFDFVDLHMKSGIGRENVKALFFVVEGGKALGDLGQLANRGLLRSFVAASFEFEKIREAYDYANGRFEGRGKVVLTL</sequence>
<name>A0A9W4IW75_9EURO</name>
<protein>
    <recommendedName>
        <fullName evidence="1">Enoyl reductase (ER) domain-containing protein</fullName>
    </recommendedName>
</protein>
<gene>
    <name evidence="2" type="ORF">PSALAMII_LOCUS3187</name>
</gene>
<dbReference type="InterPro" id="IPR052585">
    <property type="entry name" value="Lipid_raft_assoc_Zn_ADH"/>
</dbReference>
<dbReference type="PANTHER" id="PTHR43482">
    <property type="entry name" value="PROTEIN AST1-RELATED"/>
    <property type="match status" value="1"/>
</dbReference>
<dbReference type="Gene3D" id="3.40.50.720">
    <property type="entry name" value="NAD(P)-binding Rossmann-like Domain"/>
    <property type="match status" value="1"/>
</dbReference>
<dbReference type="InterPro" id="IPR020843">
    <property type="entry name" value="ER"/>
</dbReference>
<evidence type="ECO:0000313" key="2">
    <source>
        <dbReference type="EMBL" id="CAG8350240.1"/>
    </source>
</evidence>
<dbReference type="SUPFAM" id="SSF51735">
    <property type="entry name" value="NAD(P)-binding Rossmann-fold domains"/>
    <property type="match status" value="1"/>
</dbReference>
<evidence type="ECO:0000313" key="3">
    <source>
        <dbReference type="Proteomes" id="UP001152646"/>
    </source>
</evidence>
<dbReference type="AlphaFoldDB" id="A0A9W4IW75"/>
<dbReference type="OrthoDB" id="3509362at2759"/>
<accession>A0A9W4IW75</accession>
<evidence type="ECO:0000259" key="1">
    <source>
        <dbReference type="SMART" id="SM00829"/>
    </source>
</evidence>
<comment type="caution">
    <text evidence="2">The sequence shown here is derived from an EMBL/GenBank/DDBJ whole genome shotgun (WGS) entry which is preliminary data.</text>
</comment>
<organism evidence="2 3">
    <name type="scientific">Penicillium salamii</name>
    <dbReference type="NCBI Taxonomy" id="1612424"/>
    <lineage>
        <taxon>Eukaryota</taxon>
        <taxon>Fungi</taxon>
        <taxon>Dikarya</taxon>
        <taxon>Ascomycota</taxon>
        <taxon>Pezizomycotina</taxon>
        <taxon>Eurotiomycetes</taxon>
        <taxon>Eurotiomycetidae</taxon>
        <taxon>Eurotiales</taxon>
        <taxon>Aspergillaceae</taxon>
        <taxon>Penicillium</taxon>
    </lineage>
</organism>
<dbReference type="InterPro" id="IPR013154">
    <property type="entry name" value="ADH-like_N"/>
</dbReference>
<dbReference type="Pfam" id="PF08240">
    <property type="entry name" value="ADH_N"/>
    <property type="match status" value="1"/>
</dbReference>
<dbReference type="GO" id="GO:0016491">
    <property type="term" value="F:oxidoreductase activity"/>
    <property type="evidence" value="ECO:0007669"/>
    <property type="project" value="InterPro"/>
</dbReference>
<dbReference type="InterPro" id="IPR036291">
    <property type="entry name" value="NAD(P)-bd_dom_sf"/>
</dbReference>
<dbReference type="Pfam" id="PF13602">
    <property type="entry name" value="ADH_zinc_N_2"/>
    <property type="match status" value="1"/>
</dbReference>
<proteinExistence type="predicted"/>
<dbReference type="SMART" id="SM00829">
    <property type="entry name" value="PKS_ER"/>
    <property type="match status" value="1"/>
</dbReference>
<feature type="domain" description="Enoyl reductase (ER)" evidence="1">
    <location>
        <begin position="30"/>
        <end position="341"/>
    </location>
</feature>
<dbReference type="CDD" id="cd05289">
    <property type="entry name" value="MDR_like_2"/>
    <property type="match status" value="1"/>
</dbReference>
<dbReference type="InterPro" id="IPR011032">
    <property type="entry name" value="GroES-like_sf"/>
</dbReference>
<dbReference type="Gene3D" id="3.90.180.10">
    <property type="entry name" value="Medium-chain alcohol dehydrogenases, catalytic domain"/>
    <property type="match status" value="1"/>
</dbReference>
<dbReference type="EMBL" id="CAJVPA010000111">
    <property type="protein sequence ID" value="CAG8350240.1"/>
    <property type="molecule type" value="Genomic_DNA"/>
</dbReference>
<dbReference type="SUPFAM" id="SSF50129">
    <property type="entry name" value="GroES-like"/>
    <property type="match status" value="1"/>
</dbReference>
<reference evidence="2" key="1">
    <citation type="submission" date="2021-07" db="EMBL/GenBank/DDBJ databases">
        <authorList>
            <person name="Branca A.L. A."/>
        </authorList>
    </citation>
    <scope>NUCLEOTIDE SEQUENCE</scope>
</reference>
<dbReference type="PANTHER" id="PTHR43482:SF4">
    <property type="entry name" value="ALCOHOL DEHYDROGENASE, PUTATIVE (AFU_ORTHOLOGUE AFUA_7G06260)-RELATED"/>
    <property type="match status" value="1"/>
</dbReference>